<sequence>MLQICPARSEDAEAAFDIRREAIRHQCASVYTNEQVMAWTSMSLTEGYRASVQALYHLAWQEGVAVATGFIDFESGEVGALFVRPDFMGQGIGLRMLDYLEQLARDAGLAEVHLEATLNAAAFYRRRGFVGDTQAVYQSPYGVQLACVPMRKPLIGHNALLNSP</sequence>
<reference evidence="4 5" key="2">
    <citation type="journal article" date="2021" name="Microorganisms">
        <title>The Ever-Expanding Pseudomonas Genus: Description of 43 New Species and Partition of the Pseudomonas putida Group.</title>
        <authorList>
            <person name="Girard L."/>
            <person name="Lood C."/>
            <person name="Hofte M."/>
            <person name="Vandamme P."/>
            <person name="Rokni-Zadeh H."/>
            <person name="van Noort V."/>
            <person name="Lavigne R."/>
            <person name="De Mot R."/>
        </authorList>
    </citation>
    <scope>NUCLEOTIDE SEQUENCE [LARGE SCALE GENOMIC DNA]</scope>
    <source>
        <strain evidence="4 5">RW8P3</strain>
    </source>
</reference>
<evidence type="ECO:0000313" key="5">
    <source>
        <dbReference type="Proteomes" id="UP000634530"/>
    </source>
</evidence>
<dbReference type="SUPFAM" id="SSF55729">
    <property type="entry name" value="Acyl-CoA N-acyltransferases (Nat)"/>
    <property type="match status" value="1"/>
</dbReference>
<dbReference type="KEGG" id="pvw:HU752_012530"/>
<evidence type="ECO:0000259" key="3">
    <source>
        <dbReference type="PROSITE" id="PS51186"/>
    </source>
</evidence>
<dbReference type="CDD" id="cd04301">
    <property type="entry name" value="NAT_SF"/>
    <property type="match status" value="1"/>
</dbReference>
<keyword evidence="5" id="KW-1185">Reference proteome</keyword>
<organism evidence="4 5">
    <name type="scientific">Pseudomonas vanderleydeniana</name>
    <dbReference type="NCBI Taxonomy" id="2745495"/>
    <lineage>
        <taxon>Bacteria</taxon>
        <taxon>Pseudomonadati</taxon>
        <taxon>Pseudomonadota</taxon>
        <taxon>Gammaproteobacteria</taxon>
        <taxon>Pseudomonadales</taxon>
        <taxon>Pseudomonadaceae</taxon>
        <taxon>Pseudomonas</taxon>
    </lineage>
</organism>
<dbReference type="Pfam" id="PF13673">
    <property type="entry name" value="Acetyltransf_10"/>
    <property type="match status" value="1"/>
</dbReference>
<dbReference type="Proteomes" id="UP000634530">
    <property type="component" value="Chromosome"/>
</dbReference>
<evidence type="ECO:0000256" key="2">
    <source>
        <dbReference type="ARBA" id="ARBA00023315"/>
    </source>
</evidence>
<dbReference type="InterPro" id="IPR016181">
    <property type="entry name" value="Acyl_CoA_acyltransferase"/>
</dbReference>
<evidence type="ECO:0000256" key="1">
    <source>
        <dbReference type="ARBA" id="ARBA00022679"/>
    </source>
</evidence>
<accession>A0A9E6PR80</accession>
<dbReference type="Gene3D" id="3.40.630.30">
    <property type="match status" value="1"/>
</dbReference>
<dbReference type="RefSeq" id="WP_186679630.1">
    <property type="nucleotide sequence ID" value="NZ_CP077093.1"/>
</dbReference>
<reference evidence="4 5" key="1">
    <citation type="journal article" date="2020" name="Microorganisms">
        <title>Reliable Identification of Environmental Pseudomonas Isolates Using the rpoD Gene.</title>
        <authorList>
            <consortium name="The Broad Institute Genome Sequencing Platform"/>
            <person name="Girard L."/>
            <person name="Lood C."/>
            <person name="Rokni-Zadeh H."/>
            <person name="van Noort V."/>
            <person name="Lavigne R."/>
            <person name="De Mot R."/>
        </authorList>
    </citation>
    <scope>NUCLEOTIDE SEQUENCE [LARGE SCALE GENOMIC DNA]</scope>
    <source>
        <strain evidence="4 5">RW8P3</strain>
    </source>
</reference>
<keyword evidence="1" id="KW-0808">Transferase</keyword>
<protein>
    <submittedName>
        <fullName evidence="4">GNAT family N-acetyltransferase</fullName>
    </submittedName>
</protein>
<dbReference type="GO" id="GO:0016747">
    <property type="term" value="F:acyltransferase activity, transferring groups other than amino-acyl groups"/>
    <property type="evidence" value="ECO:0007669"/>
    <property type="project" value="InterPro"/>
</dbReference>
<dbReference type="PROSITE" id="PS51186">
    <property type="entry name" value="GNAT"/>
    <property type="match status" value="1"/>
</dbReference>
<keyword evidence="2" id="KW-0012">Acyltransferase</keyword>
<dbReference type="AlphaFoldDB" id="A0A9E6PR80"/>
<dbReference type="EMBL" id="CP077093">
    <property type="protein sequence ID" value="QXI30713.1"/>
    <property type="molecule type" value="Genomic_DNA"/>
</dbReference>
<evidence type="ECO:0000313" key="4">
    <source>
        <dbReference type="EMBL" id="QXI30713.1"/>
    </source>
</evidence>
<dbReference type="PANTHER" id="PTHR43877">
    <property type="entry name" value="AMINOALKYLPHOSPHONATE N-ACETYLTRANSFERASE-RELATED-RELATED"/>
    <property type="match status" value="1"/>
</dbReference>
<dbReference type="PANTHER" id="PTHR43877:SF2">
    <property type="entry name" value="AMINOALKYLPHOSPHONATE N-ACETYLTRANSFERASE-RELATED"/>
    <property type="match status" value="1"/>
</dbReference>
<feature type="domain" description="N-acetyltransferase" evidence="3">
    <location>
        <begin position="2"/>
        <end position="155"/>
    </location>
</feature>
<gene>
    <name evidence="4" type="ORF">HU752_012530</name>
</gene>
<dbReference type="InterPro" id="IPR050832">
    <property type="entry name" value="Bact_Acetyltransf"/>
</dbReference>
<proteinExistence type="predicted"/>
<name>A0A9E6PR80_9PSED</name>
<dbReference type="InterPro" id="IPR000182">
    <property type="entry name" value="GNAT_dom"/>
</dbReference>